<sequence>MAVLLVLRCPLTGSVTQPVSAKGMANAATVKGFKNFIEISFQKIPLQHRWSSESGLMYFNDVSAGCKPFKTD</sequence>
<evidence type="ECO:0000313" key="1">
    <source>
        <dbReference type="EMBL" id="EFC89664.1"/>
    </source>
</evidence>
<dbReference type="AlphaFoldDB" id="D2ZTZ3"/>
<dbReference type="EMBL" id="ACDX02000002">
    <property type="protein sequence ID" value="EFC89664.1"/>
    <property type="molecule type" value="Genomic_DNA"/>
</dbReference>
<protein>
    <submittedName>
        <fullName evidence="1">Uncharacterized protein</fullName>
    </submittedName>
</protein>
<proteinExistence type="predicted"/>
<reference evidence="1 2" key="1">
    <citation type="submission" date="2009-10" db="EMBL/GenBank/DDBJ databases">
        <authorList>
            <person name="Weinstock G."/>
            <person name="Sodergren E."/>
            <person name="Clifton S."/>
            <person name="Fulton L."/>
            <person name="Fulton B."/>
            <person name="Courtney L."/>
            <person name="Fronick C."/>
            <person name="Harrison M."/>
            <person name="Strong C."/>
            <person name="Farmer C."/>
            <person name="Delahaunty K."/>
            <person name="Markovic C."/>
            <person name="Hall O."/>
            <person name="Minx P."/>
            <person name="Tomlinson C."/>
            <person name="Mitreva M."/>
            <person name="Nelson J."/>
            <person name="Hou S."/>
            <person name="Wollam A."/>
            <person name="Pepin K.H."/>
            <person name="Johnson M."/>
            <person name="Bhonagiri V."/>
            <person name="Nash W.E."/>
            <person name="Warren W."/>
            <person name="Chinwalla A."/>
            <person name="Mardis E.R."/>
            <person name="Wilson R.K."/>
        </authorList>
    </citation>
    <scope>NUCLEOTIDE SEQUENCE [LARGE SCALE GENOMIC DNA]</scope>
    <source>
        <strain evidence="2">ATCC 25996 / DSM 4631 / NCTC 10774 / M26</strain>
    </source>
</reference>
<accession>D2ZTZ3</accession>
<gene>
    <name evidence="1" type="ORF">NEIMUCOT_04082</name>
</gene>
<evidence type="ECO:0000313" key="2">
    <source>
        <dbReference type="Proteomes" id="UP000003344"/>
    </source>
</evidence>
<name>D2ZTZ3_NEIM2</name>
<dbReference type="Proteomes" id="UP000003344">
    <property type="component" value="Unassembled WGS sequence"/>
</dbReference>
<comment type="caution">
    <text evidence="1">The sequence shown here is derived from an EMBL/GenBank/DDBJ whole genome shotgun (WGS) entry which is preliminary data.</text>
</comment>
<organism evidence="1 2">
    <name type="scientific">Neisseria mucosa (strain ATCC 25996 / DSM 4631 / NCTC 10774 / M26)</name>
    <dbReference type="NCBI Taxonomy" id="546266"/>
    <lineage>
        <taxon>Bacteria</taxon>
        <taxon>Pseudomonadati</taxon>
        <taxon>Pseudomonadota</taxon>
        <taxon>Betaproteobacteria</taxon>
        <taxon>Neisseriales</taxon>
        <taxon>Neisseriaceae</taxon>
        <taxon>Neisseria</taxon>
    </lineage>
</organism>